<comment type="caution">
    <text evidence="1">The sequence shown here is derived from an EMBL/GenBank/DDBJ whole genome shotgun (WGS) entry which is preliminary data.</text>
</comment>
<evidence type="ECO:0000313" key="2">
    <source>
        <dbReference type="Proteomes" id="UP000615446"/>
    </source>
</evidence>
<dbReference type="Proteomes" id="UP000615446">
    <property type="component" value="Unassembled WGS sequence"/>
</dbReference>
<name>A0A8H3QVQ5_9GLOM</name>
<gene>
    <name evidence="1" type="ORF">RCL2_001784200</name>
</gene>
<dbReference type="InterPro" id="IPR011990">
    <property type="entry name" value="TPR-like_helical_dom_sf"/>
</dbReference>
<dbReference type="OrthoDB" id="10588976at2759"/>
<dbReference type="AlphaFoldDB" id="A0A8H3QVQ5"/>
<dbReference type="Gene3D" id="1.25.40.10">
    <property type="entry name" value="Tetratricopeptide repeat domain"/>
    <property type="match status" value="1"/>
</dbReference>
<proteinExistence type="predicted"/>
<protein>
    <submittedName>
        <fullName evidence="1">Uncharacterized protein</fullName>
    </submittedName>
</protein>
<reference evidence="1" key="1">
    <citation type="submission" date="2019-10" db="EMBL/GenBank/DDBJ databases">
        <title>Conservation and host-specific expression of non-tandemly repeated heterogenous ribosome RNA gene in arbuscular mycorrhizal fungi.</title>
        <authorList>
            <person name="Maeda T."/>
            <person name="Kobayashi Y."/>
            <person name="Nakagawa T."/>
            <person name="Ezawa T."/>
            <person name="Yamaguchi K."/>
            <person name="Bino T."/>
            <person name="Nishimoto Y."/>
            <person name="Shigenobu S."/>
            <person name="Kawaguchi M."/>
        </authorList>
    </citation>
    <scope>NUCLEOTIDE SEQUENCE</scope>
    <source>
        <strain evidence="1">HR1</strain>
    </source>
</reference>
<dbReference type="EMBL" id="BLAL01000197">
    <property type="protein sequence ID" value="GES91009.1"/>
    <property type="molecule type" value="Genomic_DNA"/>
</dbReference>
<accession>A0A8H3QVQ5</accession>
<evidence type="ECO:0000313" key="1">
    <source>
        <dbReference type="EMBL" id="GES91009.1"/>
    </source>
</evidence>
<dbReference type="SUPFAM" id="SSF81901">
    <property type="entry name" value="HCP-like"/>
    <property type="match status" value="1"/>
</dbReference>
<sequence>MTLVGYYIKGPKENHFGAESWYRKLGSMEEKLCLGYMYSIGKLRFDPKRSKELFKGAIEYESNNLYAKAKLLINKKDANETERDFKMLEETVNTGLVISKTYLGEYYKKEGNFEEAIKFYFKAAKQRYGRYSHIAQYHFKELSKDI</sequence>
<organism evidence="1 2">
    <name type="scientific">Rhizophagus clarus</name>
    <dbReference type="NCBI Taxonomy" id="94130"/>
    <lineage>
        <taxon>Eukaryota</taxon>
        <taxon>Fungi</taxon>
        <taxon>Fungi incertae sedis</taxon>
        <taxon>Mucoromycota</taxon>
        <taxon>Glomeromycotina</taxon>
        <taxon>Glomeromycetes</taxon>
        <taxon>Glomerales</taxon>
        <taxon>Glomeraceae</taxon>
        <taxon>Rhizophagus</taxon>
    </lineage>
</organism>